<sequence length="353" mass="38487">MTNMMTTAVQYAIDDIRIEERPVPEIGPGELLLKTLACGLCGGETMAWYKTEPKVLGHEPVGEVVEVGAGVTDYKIGDRVFVNHHVGRVDSHLSRRGHFTRDPFYKSMKLDPGGVCDYYRVTAQHLAMDTHKLPDSISTEAAVTIEPWSCVLSGLKVCNIQPGDTVAVVGAGFMGQGFVHMAPLFGAGKVVALDFSDWRLAKAREFGATHTINPKTEDAVEAMRALNNGRLADTVIVIAPFAPAWEQALALTEVGGCLHLGAPMPPGETWARDGNAAYFDQITVTSRYSSDHTDTYSYIRLLEAGRIKAEEAISHRFDMADTPEAFRMLVEAEKSLKIVVYPHGIPTAKQEAA</sequence>
<dbReference type="InterPro" id="IPR050129">
    <property type="entry name" value="Zn_alcohol_dh"/>
</dbReference>
<evidence type="ECO:0000256" key="1">
    <source>
        <dbReference type="ARBA" id="ARBA00022723"/>
    </source>
</evidence>
<comment type="caution">
    <text evidence="6">The sequence shown here is derived from an EMBL/GenBank/DDBJ whole genome shotgun (WGS) entry which is preliminary data.</text>
</comment>
<evidence type="ECO:0000256" key="4">
    <source>
        <dbReference type="RuleBase" id="RU361277"/>
    </source>
</evidence>
<keyword evidence="2 4" id="KW-0862">Zinc</keyword>
<dbReference type="InterPro" id="IPR036291">
    <property type="entry name" value="NAD(P)-bd_dom_sf"/>
</dbReference>
<keyword evidence="7" id="KW-1185">Reference proteome</keyword>
<reference evidence="6 7" key="1">
    <citation type="submission" date="2016-10" db="EMBL/GenBank/DDBJ databases">
        <authorList>
            <person name="Varghese N."/>
            <person name="Submissions S."/>
        </authorList>
    </citation>
    <scope>NUCLEOTIDE SEQUENCE [LARGE SCALE GENOMIC DNA]</scope>
    <source>
        <strain evidence="6 7">FF3</strain>
    </source>
</reference>
<dbReference type="PANTHER" id="PTHR43401">
    <property type="entry name" value="L-THREONINE 3-DEHYDROGENASE"/>
    <property type="match status" value="1"/>
</dbReference>
<dbReference type="SUPFAM" id="SSF51735">
    <property type="entry name" value="NAD(P)-binding Rossmann-fold domains"/>
    <property type="match status" value="1"/>
</dbReference>
<evidence type="ECO:0000313" key="6">
    <source>
        <dbReference type="EMBL" id="SEJ94032.1"/>
    </source>
</evidence>
<dbReference type="SMART" id="SM00829">
    <property type="entry name" value="PKS_ER"/>
    <property type="match status" value="1"/>
</dbReference>
<keyword evidence="3" id="KW-0560">Oxidoreductase</keyword>
<protein>
    <submittedName>
        <fullName evidence="6">L-iditol 2-dehydrogenase</fullName>
    </submittedName>
</protein>
<dbReference type="Proteomes" id="UP000182932">
    <property type="component" value="Unassembled WGS sequence"/>
</dbReference>
<evidence type="ECO:0000256" key="3">
    <source>
        <dbReference type="ARBA" id="ARBA00023002"/>
    </source>
</evidence>
<dbReference type="PROSITE" id="PS00059">
    <property type="entry name" value="ADH_ZINC"/>
    <property type="match status" value="1"/>
</dbReference>
<dbReference type="GO" id="GO:0016616">
    <property type="term" value="F:oxidoreductase activity, acting on the CH-OH group of donors, NAD or NADP as acceptor"/>
    <property type="evidence" value="ECO:0007669"/>
    <property type="project" value="UniProtKB-ARBA"/>
</dbReference>
<dbReference type="InterPro" id="IPR013154">
    <property type="entry name" value="ADH-like_N"/>
</dbReference>
<accession>A0A975WCR9</accession>
<comment type="similarity">
    <text evidence="4">Belongs to the zinc-containing alcohol dehydrogenase family.</text>
</comment>
<evidence type="ECO:0000256" key="2">
    <source>
        <dbReference type="ARBA" id="ARBA00022833"/>
    </source>
</evidence>
<dbReference type="Pfam" id="PF08240">
    <property type="entry name" value="ADH_N"/>
    <property type="match status" value="1"/>
</dbReference>
<dbReference type="Gene3D" id="3.90.180.10">
    <property type="entry name" value="Medium-chain alcohol dehydrogenases, catalytic domain"/>
    <property type="match status" value="1"/>
</dbReference>
<feature type="domain" description="Enoyl reductase (ER)" evidence="5">
    <location>
        <begin position="11"/>
        <end position="340"/>
    </location>
</feature>
<organism evidence="6 7">
    <name type="scientific">Marinovum algicola</name>
    <dbReference type="NCBI Taxonomy" id="42444"/>
    <lineage>
        <taxon>Bacteria</taxon>
        <taxon>Pseudomonadati</taxon>
        <taxon>Pseudomonadota</taxon>
        <taxon>Alphaproteobacteria</taxon>
        <taxon>Rhodobacterales</taxon>
        <taxon>Roseobacteraceae</taxon>
        <taxon>Marinovum</taxon>
    </lineage>
</organism>
<comment type="cofactor">
    <cofactor evidence="4">
        <name>Zn(2+)</name>
        <dbReference type="ChEBI" id="CHEBI:29105"/>
    </cofactor>
</comment>
<evidence type="ECO:0000259" key="5">
    <source>
        <dbReference type="SMART" id="SM00829"/>
    </source>
</evidence>
<keyword evidence="1 4" id="KW-0479">Metal-binding</keyword>
<dbReference type="AlphaFoldDB" id="A0A975WCR9"/>
<dbReference type="Gene3D" id="3.40.50.720">
    <property type="entry name" value="NAD(P)-binding Rossmann-like Domain"/>
    <property type="match status" value="1"/>
</dbReference>
<dbReference type="InterPro" id="IPR002328">
    <property type="entry name" value="ADH_Zn_CS"/>
</dbReference>
<evidence type="ECO:0000313" key="7">
    <source>
        <dbReference type="Proteomes" id="UP000182932"/>
    </source>
</evidence>
<dbReference type="InterPro" id="IPR013149">
    <property type="entry name" value="ADH-like_C"/>
</dbReference>
<dbReference type="GeneID" id="80819796"/>
<dbReference type="GO" id="GO:0008270">
    <property type="term" value="F:zinc ion binding"/>
    <property type="evidence" value="ECO:0007669"/>
    <property type="project" value="InterPro"/>
</dbReference>
<dbReference type="InterPro" id="IPR011032">
    <property type="entry name" value="GroES-like_sf"/>
</dbReference>
<proteinExistence type="inferred from homology"/>
<name>A0A975WCR9_9RHOB</name>
<dbReference type="SUPFAM" id="SSF50129">
    <property type="entry name" value="GroES-like"/>
    <property type="match status" value="1"/>
</dbReference>
<dbReference type="RefSeq" id="WP_074837735.1">
    <property type="nucleotide sequence ID" value="NZ_CATLTK010000022.1"/>
</dbReference>
<gene>
    <name evidence="6" type="ORF">SAMN04487940_114133</name>
</gene>
<dbReference type="InterPro" id="IPR020843">
    <property type="entry name" value="ER"/>
</dbReference>
<dbReference type="EMBL" id="FNYY01000014">
    <property type="protein sequence ID" value="SEJ94032.1"/>
    <property type="molecule type" value="Genomic_DNA"/>
</dbReference>
<dbReference type="PANTHER" id="PTHR43401:SF2">
    <property type="entry name" value="L-THREONINE 3-DEHYDROGENASE"/>
    <property type="match status" value="1"/>
</dbReference>
<dbReference type="Pfam" id="PF00107">
    <property type="entry name" value="ADH_zinc_N"/>
    <property type="match status" value="1"/>
</dbReference>